<evidence type="ECO:0000313" key="1">
    <source>
        <dbReference type="EMBL" id="GAG04870.1"/>
    </source>
</evidence>
<sequence>MIFLFFIEPVKDIILNDTTVRLKNVKIMKIIENNEKSRKKGFLDLNLLLRVIYFSSNYISVIYGYRQNN</sequence>
<name>X0UGZ8_9ZZZZ</name>
<accession>X0UGZ8</accession>
<reference evidence="1" key="1">
    <citation type="journal article" date="2014" name="Front. Microbiol.">
        <title>High frequency of phylogenetically diverse reductive dehalogenase-homologous genes in deep subseafloor sedimentary metagenomes.</title>
        <authorList>
            <person name="Kawai M."/>
            <person name="Futagami T."/>
            <person name="Toyoda A."/>
            <person name="Takaki Y."/>
            <person name="Nishi S."/>
            <person name="Hori S."/>
            <person name="Arai W."/>
            <person name="Tsubouchi T."/>
            <person name="Morono Y."/>
            <person name="Uchiyama I."/>
            <person name="Ito T."/>
            <person name="Fujiyama A."/>
            <person name="Inagaki F."/>
            <person name="Takami H."/>
        </authorList>
    </citation>
    <scope>NUCLEOTIDE SEQUENCE</scope>
    <source>
        <strain evidence="1">Expedition CK06-06</strain>
    </source>
</reference>
<dbReference type="EMBL" id="BARS01025502">
    <property type="protein sequence ID" value="GAG04870.1"/>
    <property type="molecule type" value="Genomic_DNA"/>
</dbReference>
<proteinExistence type="predicted"/>
<feature type="non-terminal residue" evidence="1">
    <location>
        <position position="69"/>
    </location>
</feature>
<protein>
    <submittedName>
        <fullName evidence="1">Uncharacterized protein</fullName>
    </submittedName>
</protein>
<comment type="caution">
    <text evidence="1">The sequence shown here is derived from an EMBL/GenBank/DDBJ whole genome shotgun (WGS) entry which is preliminary data.</text>
</comment>
<gene>
    <name evidence="1" type="ORF">S01H1_40290</name>
</gene>
<dbReference type="AlphaFoldDB" id="X0UGZ8"/>
<organism evidence="1">
    <name type="scientific">marine sediment metagenome</name>
    <dbReference type="NCBI Taxonomy" id="412755"/>
    <lineage>
        <taxon>unclassified sequences</taxon>
        <taxon>metagenomes</taxon>
        <taxon>ecological metagenomes</taxon>
    </lineage>
</organism>